<dbReference type="eggNOG" id="COG2323">
    <property type="taxonomic scope" value="Bacteria"/>
</dbReference>
<dbReference type="InterPro" id="IPR023090">
    <property type="entry name" value="UPF0702_alpha/beta_dom_sf"/>
</dbReference>
<gene>
    <name evidence="9" type="ORF">N782_20965</name>
</gene>
<dbReference type="Proteomes" id="UP000030147">
    <property type="component" value="Unassembled WGS sequence"/>
</dbReference>
<protein>
    <recommendedName>
        <fullName evidence="8">YetF C-terminal domain-containing protein</fullName>
    </recommendedName>
</protein>
<evidence type="ECO:0000256" key="5">
    <source>
        <dbReference type="ARBA" id="ARBA00022989"/>
    </source>
</evidence>
<feature type="transmembrane region" description="Helical" evidence="7">
    <location>
        <begin position="32"/>
        <end position="52"/>
    </location>
</feature>
<keyword evidence="4 7" id="KW-0812">Transmembrane</keyword>
<sequence length="235" mass="26109">MSVIEVLVRILLTFIVLLILTRVMGRKQISQLTFFNYVTGISIGTIGGSLTIDENLEMVTGYTALIGWSALTVIAGLISINSKSVRDIMDGQPVVVIKQGKIMDDALKRLRMDLDEVVLLLRNKDVFSIQDVDYAIMETNGKLSVLKKEGKLPASRTDVNAASTPPQFPLPTSIIMGGNILGKNLRDLGLSEEWLSAQLQQLGIKTPEKVFYAELQKDGSIYIDEYNDEEKKRLF</sequence>
<dbReference type="AlphaFoldDB" id="A0A0A2TEA6"/>
<keyword evidence="6 7" id="KW-0472">Membrane</keyword>
<organism evidence="9 10">
    <name type="scientific">Pontibacillus yanchengensis Y32</name>
    <dbReference type="NCBI Taxonomy" id="1385514"/>
    <lineage>
        <taxon>Bacteria</taxon>
        <taxon>Bacillati</taxon>
        <taxon>Bacillota</taxon>
        <taxon>Bacilli</taxon>
        <taxon>Bacillales</taxon>
        <taxon>Bacillaceae</taxon>
        <taxon>Pontibacillus</taxon>
    </lineage>
</organism>
<comment type="caution">
    <text evidence="9">The sequence shown here is derived from an EMBL/GenBank/DDBJ whole genome shotgun (WGS) entry which is preliminary data.</text>
</comment>
<dbReference type="InterPro" id="IPR007353">
    <property type="entry name" value="DUF421"/>
</dbReference>
<accession>A0A0A2TEA6</accession>
<dbReference type="RefSeq" id="WP_036816497.1">
    <property type="nucleotide sequence ID" value="NZ_AVBF01000007.1"/>
</dbReference>
<reference evidence="9 10" key="1">
    <citation type="journal article" date="2015" name="Stand. Genomic Sci.">
        <title>High quality draft genome sequence of the moderately halophilic bacterium Pontibacillus yanchengensis Y32(T) and comparison among Pontibacillus genomes.</title>
        <authorList>
            <person name="Huang J."/>
            <person name="Qiao Z.X."/>
            <person name="Tang J.W."/>
            <person name="Wang G."/>
        </authorList>
    </citation>
    <scope>NUCLEOTIDE SEQUENCE [LARGE SCALE GENOMIC DNA]</scope>
    <source>
        <strain evidence="9 10">Y32</strain>
    </source>
</reference>
<evidence type="ECO:0000259" key="8">
    <source>
        <dbReference type="Pfam" id="PF04239"/>
    </source>
</evidence>
<dbReference type="GO" id="GO:0005886">
    <property type="term" value="C:plasma membrane"/>
    <property type="evidence" value="ECO:0007669"/>
    <property type="project" value="UniProtKB-SubCell"/>
</dbReference>
<evidence type="ECO:0000256" key="2">
    <source>
        <dbReference type="ARBA" id="ARBA00006448"/>
    </source>
</evidence>
<comment type="subcellular location">
    <subcellularLocation>
        <location evidence="1">Cell membrane</location>
        <topology evidence="1">Multi-pass membrane protein</topology>
    </subcellularLocation>
</comment>
<keyword evidence="10" id="KW-1185">Reference proteome</keyword>
<evidence type="ECO:0000256" key="6">
    <source>
        <dbReference type="ARBA" id="ARBA00023136"/>
    </source>
</evidence>
<evidence type="ECO:0000256" key="3">
    <source>
        <dbReference type="ARBA" id="ARBA00022475"/>
    </source>
</evidence>
<evidence type="ECO:0000313" key="9">
    <source>
        <dbReference type="EMBL" id="KGP73839.1"/>
    </source>
</evidence>
<feature type="domain" description="YetF C-terminal" evidence="8">
    <location>
        <begin position="81"/>
        <end position="215"/>
    </location>
</feature>
<evidence type="ECO:0000256" key="4">
    <source>
        <dbReference type="ARBA" id="ARBA00022692"/>
    </source>
</evidence>
<dbReference type="STRING" id="1385514.N782_20965"/>
<dbReference type="Gene3D" id="3.30.240.20">
    <property type="entry name" value="bsu07140 like domains"/>
    <property type="match status" value="2"/>
</dbReference>
<dbReference type="EMBL" id="AVBF01000007">
    <property type="protein sequence ID" value="KGP73839.1"/>
    <property type="molecule type" value="Genomic_DNA"/>
</dbReference>
<evidence type="ECO:0000313" key="10">
    <source>
        <dbReference type="Proteomes" id="UP000030147"/>
    </source>
</evidence>
<evidence type="ECO:0000256" key="7">
    <source>
        <dbReference type="SAM" id="Phobius"/>
    </source>
</evidence>
<feature type="transmembrane region" description="Helical" evidence="7">
    <location>
        <begin position="6"/>
        <end position="25"/>
    </location>
</feature>
<keyword evidence="3" id="KW-1003">Cell membrane</keyword>
<keyword evidence="5 7" id="KW-1133">Transmembrane helix</keyword>
<dbReference type="Pfam" id="PF04239">
    <property type="entry name" value="DUF421"/>
    <property type="match status" value="1"/>
</dbReference>
<evidence type="ECO:0000256" key="1">
    <source>
        <dbReference type="ARBA" id="ARBA00004651"/>
    </source>
</evidence>
<dbReference type="OrthoDB" id="9778331at2"/>
<dbReference type="PANTHER" id="PTHR34582">
    <property type="entry name" value="UPF0702 TRANSMEMBRANE PROTEIN YCAP"/>
    <property type="match status" value="1"/>
</dbReference>
<feature type="transmembrane region" description="Helical" evidence="7">
    <location>
        <begin position="58"/>
        <end position="80"/>
    </location>
</feature>
<name>A0A0A2TEA6_9BACI</name>
<dbReference type="PANTHER" id="PTHR34582:SF7">
    <property type="entry name" value="UPF0702 TRANSMEMBRANE PROTEIN YDFS"/>
    <property type="match status" value="1"/>
</dbReference>
<comment type="similarity">
    <text evidence="2">Belongs to the UPF0702 family.</text>
</comment>
<proteinExistence type="inferred from homology"/>